<keyword evidence="2" id="KW-0808">Transferase</keyword>
<reference evidence="4 5" key="1">
    <citation type="submission" date="2018-09" db="EMBL/GenBank/DDBJ databases">
        <title>Genome Sequence of Paenibacillus lautus Strain E7593-69, Azo Dye-Degrading Bacteria, Isolated from Commercial Tattoo Inks.</title>
        <authorList>
            <person name="Nho S.W."/>
            <person name="Kim S.-J."/>
            <person name="Kweon O."/>
            <person name="Cerniglia C.E."/>
        </authorList>
    </citation>
    <scope>NUCLEOTIDE SEQUENCE [LARGE SCALE GENOMIC DNA]</scope>
    <source>
        <strain evidence="4 5">E7593-69</strain>
        <plasmid evidence="4 5">pAZOPL1</plasmid>
    </source>
</reference>
<dbReference type="GO" id="GO:0043565">
    <property type="term" value="F:sequence-specific DNA binding"/>
    <property type="evidence" value="ECO:0007669"/>
    <property type="project" value="TreeGrafter"/>
</dbReference>
<evidence type="ECO:0000313" key="4">
    <source>
        <dbReference type="EMBL" id="AYB48065.1"/>
    </source>
</evidence>
<dbReference type="Proteomes" id="UP000266552">
    <property type="component" value="Plasmid pAZOPL1"/>
</dbReference>
<name>A0A385U3A1_PAELA</name>
<accession>A0A385U3A1</accession>
<evidence type="ECO:0000313" key="5">
    <source>
        <dbReference type="Proteomes" id="UP000266552"/>
    </source>
</evidence>
<sequence>MMALNGTVVQSGLRYFGGKAKLARSIIPYLPDHHCWVDLFGGAANMTIAREQPSKVEIFNDKDGDLINFYMVLRKHKEKLLEDLASLPTSRYLYETWLREEMPKDPYERAVRYFYMLRQSIIPMPNQPSGWRAGKVKNAAADYQSSIAKLDTFEKRFRKVMIECLDFREIIKRYDGPDVFFFVDPPYVGRENCYKGGFREEDHAELAEMLKHIEGKCLVTYYGDPLVLELYKDWNYVTIEAKVGAVVKASLGQKRRVETEYLFMNYVPKRSEQQISFLEGGKPEMIEQRLFNCVLVDEGLIEKVYSDFDFHRFVRICSDQTKHYLTKHGSEKDGQSELTTETGYLHLTSVIPGDPESEVYIWSYPFDGESSVEDFFKDLENEIVSLDRGSADVYVMALNNGKEVERGFIYKVIREQPGVLEVMDEINDRATSTLETNWSEVKRISAKQYLAISSLYKEAEPDIQRISEITASIL</sequence>
<dbReference type="InterPro" id="IPR029063">
    <property type="entry name" value="SAM-dependent_MTases_sf"/>
</dbReference>
<dbReference type="REBASE" id="272112">
    <property type="entry name" value="M.Pla759369ORF32600P"/>
</dbReference>
<keyword evidence="4" id="KW-0614">Plasmid</keyword>
<organism evidence="4 5">
    <name type="scientific">Paenibacillus lautus</name>
    <name type="common">Bacillus lautus</name>
    <dbReference type="NCBI Taxonomy" id="1401"/>
    <lineage>
        <taxon>Bacteria</taxon>
        <taxon>Bacillati</taxon>
        <taxon>Bacillota</taxon>
        <taxon>Bacilli</taxon>
        <taxon>Bacillales</taxon>
        <taxon>Paenibacillaceae</taxon>
        <taxon>Paenibacillus</taxon>
    </lineage>
</organism>
<evidence type="ECO:0000256" key="2">
    <source>
        <dbReference type="ARBA" id="ARBA00022679"/>
    </source>
</evidence>
<dbReference type="GO" id="GO:1904047">
    <property type="term" value="F:S-adenosyl-L-methionine binding"/>
    <property type="evidence" value="ECO:0007669"/>
    <property type="project" value="TreeGrafter"/>
</dbReference>
<dbReference type="RefSeq" id="WP_119851426.1">
    <property type="nucleotide sequence ID" value="NZ_CP032413.1"/>
</dbReference>
<evidence type="ECO:0000256" key="3">
    <source>
        <dbReference type="ARBA" id="ARBA00022691"/>
    </source>
</evidence>
<dbReference type="KEGG" id="plw:D5F53_32600"/>
<dbReference type="Gene3D" id="3.40.50.150">
    <property type="entry name" value="Vaccinia Virus protein VP39"/>
    <property type="match status" value="2"/>
</dbReference>
<dbReference type="AlphaFoldDB" id="A0A385U3A1"/>
<proteinExistence type="predicted"/>
<keyword evidence="5" id="KW-1185">Reference proteome</keyword>
<dbReference type="GO" id="GO:0009007">
    <property type="term" value="F:site-specific DNA-methyltransferase (adenine-specific) activity"/>
    <property type="evidence" value="ECO:0007669"/>
    <property type="project" value="UniProtKB-EC"/>
</dbReference>
<geneLocation type="plasmid" evidence="4 5">
    <name>pAZOPL1</name>
</geneLocation>
<keyword evidence="3" id="KW-0949">S-adenosyl-L-methionine</keyword>
<dbReference type="PRINTS" id="PR00505">
    <property type="entry name" value="D12N6MTFRASE"/>
</dbReference>
<gene>
    <name evidence="4" type="ORF">D5F53_32600</name>
</gene>
<keyword evidence="1 4" id="KW-0489">Methyltransferase</keyword>
<evidence type="ECO:0000256" key="1">
    <source>
        <dbReference type="ARBA" id="ARBA00022603"/>
    </source>
</evidence>
<dbReference type="EMBL" id="CP032413">
    <property type="protein sequence ID" value="AYB48065.1"/>
    <property type="molecule type" value="Genomic_DNA"/>
</dbReference>
<dbReference type="GO" id="GO:0009307">
    <property type="term" value="P:DNA restriction-modification system"/>
    <property type="evidence" value="ECO:0007669"/>
    <property type="project" value="InterPro"/>
</dbReference>
<protein>
    <submittedName>
        <fullName evidence="4">DNA adenine methylase</fullName>
    </submittedName>
</protein>
<dbReference type="SUPFAM" id="SSF53335">
    <property type="entry name" value="S-adenosyl-L-methionine-dependent methyltransferases"/>
    <property type="match status" value="1"/>
</dbReference>
<dbReference type="InterPro" id="IPR012327">
    <property type="entry name" value="MeTrfase_D12"/>
</dbReference>
<dbReference type="Pfam" id="PF02086">
    <property type="entry name" value="MethyltransfD12"/>
    <property type="match status" value="1"/>
</dbReference>
<dbReference type="GO" id="GO:0032259">
    <property type="term" value="P:methylation"/>
    <property type="evidence" value="ECO:0007669"/>
    <property type="project" value="UniProtKB-KW"/>
</dbReference>
<dbReference type="PANTHER" id="PTHR30481">
    <property type="entry name" value="DNA ADENINE METHYLASE"/>
    <property type="match status" value="1"/>
</dbReference>
<dbReference type="GO" id="GO:0006298">
    <property type="term" value="P:mismatch repair"/>
    <property type="evidence" value="ECO:0007669"/>
    <property type="project" value="TreeGrafter"/>
</dbReference>